<dbReference type="Proteomes" id="UP000242444">
    <property type="component" value="Unassembled WGS sequence"/>
</dbReference>
<feature type="region of interest" description="Disordered" evidence="1">
    <location>
        <begin position="1"/>
        <end position="27"/>
    </location>
</feature>
<evidence type="ECO:0000313" key="2">
    <source>
        <dbReference type="EMBL" id="OZM73332.1"/>
    </source>
</evidence>
<accession>A0A263D4C0</accession>
<gene>
    <name evidence="2" type="ORF">CFN78_10815</name>
</gene>
<name>A0A263D4C0_9PSEU</name>
<keyword evidence="3" id="KW-1185">Reference proteome</keyword>
<dbReference type="InParanoid" id="A0A263D4C0"/>
<dbReference type="EMBL" id="NKYE01000005">
    <property type="protein sequence ID" value="OZM73332.1"/>
    <property type="molecule type" value="Genomic_DNA"/>
</dbReference>
<evidence type="ECO:0000313" key="3">
    <source>
        <dbReference type="Proteomes" id="UP000242444"/>
    </source>
</evidence>
<organism evidence="2 3">
    <name type="scientific">Amycolatopsis antarctica</name>
    <dbReference type="NCBI Taxonomy" id="1854586"/>
    <lineage>
        <taxon>Bacteria</taxon>
        <taxon>Bacillati</taxon>
        <taxon>Actinomycetota</taxon>
        <taxon>Actinomycetes</taxon>
        <taxon>Pseudonocardiales</taxon>
        <taxon>Pseudonocardiaceae</taxon>
        <taxon>Amycolatopsis</taxon>
    </lineage>
</organism>
<dbReference type="AlphaFoldDB" id="A0A263D4C0"/>
<reference evidence="2 3" key="1">
    <citation type="submission" date="2017-07" db="EMBL/GenBank/DDBJ databases">
        <title>Amycolatopsis antarcticus sp. nov., isolated from the surface of an Antarcticus brown macroalga.</title>
        <authorList>
            <person name="Wang J."/>
            <person name="Leiva S."/>
            <person name="Huang J."/>
            <person name="Huang Y."/>
        </authorList>
    </citation>
    <scope>NUCLEOTIDE SEQUENCE [LARGE SCALE GENOMIC DNA]</scope>
    <source>
        <strain evidence="2 3">AU-G6</strain>
    </source>
</reference>
<dbReference type="RefSeq" id="WP_094862587.1">
    <property type="nucleotide sequence ID" value="NZ_NKYE01000005.1"/>
</dbReference>
<proteinExistence type="predicted"/>
<sequence length="87" mass="9768">MAVRLLRIDAPNEAETGSDQPAAPTGRERIGRKLRRRLGFSLLESPFRQPGHTWLDDIEVTEKLRELAARPPAGRRGRSLVLLEADL</sequence>
<evidence type="ECO:0000256" key="1">
    <source>
        <dbReference type="SAM" id="MobiDB-lite"/>
    </source>
</evidence>
<comment type="caution">
    <text evidence="2">The sequence shown here is derived from an EMBL/GenBank/DDBJ whole genome shotgun (WGS) entry which is preliminary data.</text>
</comment>
<protein>
    <submittedName>
        <fullName evidence="2">Uncharacterized protein</fullName>
    </submittedName>
</protein>